<dbReference type="InterPro" id="IPR028082">
    <property type="entry name" value="Peripla_BP_I"/>
</dbReference>
<geneLocation type="plasmid" evidence="5 6">
    <name>unnamed1</name>
</geneLocation>
<evidence type="ECO:0000313" key="5">
    <source>
        <dbReference type="EMBL" id="WFR98885.1"/>
    </source>
</evidence>
<dbReference type="KEGG" id="rtu:PR017_24235"/>
<dbReference type="PANTHER" id="PTHR46847:SF2">
    <property type="entry name" value="ABC TRANSPORTER SUGAR-BINDING PROTEIN"/>
    <property type="match status" value="1"/>
</dbReference>
<gene>
    <name evidence="5" type="ORF">PR017_24235</name>
</gene>
<keyword evidence="5" id="KW-0614">Plasmid</keyword>
<reference evidence="6" key="2">
    <citation type="journal article" date="2023" name="MicrobiologyOpen">
        <title>Genomics of the tumorigenes clade of the family Rhizobiaceae and description of Rhizobium rhododendri sp. nov.</title>
        <authorList>
            <person name="Kuzmanovic N."/>
            <person name="diCenzo G.C."/>
            <person name="Bunk B."/>
            <person name="Sproeer C."/>
            <person name="Fruehling A."/>
            <person name="Neumann-Schaal M."/>
            <person name="Overmann J."/>
            <person name="Smalla K."/>
        </authorList>
    </citation>
    <scope>NUCLEOTIDE SEQUENCE [LARGE SCALE GENOMIC DNA]</scope>
    <source>
        <strain evidence="6">1078</strain>
        <plasmid evidence="6">unnamed1</plasmid>
    </source>
</reference>
<dbReference type="CDD" id="cd06321">
    <property type="entry name" value="PBP1_ABC_sugar_binding-like"/>
    <property type="match status" value="1"/>
</dbReference>
<dbReference type="AlphaFoldDB" id="A0AAF1KB23"/>
<evidence type="ECO:0000256" key="1">
    <source>
        <dbReference type="ARBA" id="ARBA00004196"/>
    </source>
</evidence>
<sequence length="301" mass="31200">MALLTTSVFAEDAKVLKSVGISVGSLGNPFYVAAVAGITAAAKKANPDVKITAVDADYDLNKQLSQIDSFIGAGTDIMMIVPVDPKASVPAVQKAKAGGMVVAAFDTTASNADVSVSTDNVKAGENACEYLADKLGGKGNIVFLNAVQVSAVVDRINGCKSVLAKHPDMKVVADQNTQGSRDGGLKVMQSILTAQDHIDGVFAANDPAAIGGDLAAKQMKRNEFIITSVDGAPDVEKLLKGGNTLIKATASQDPYAMAAQSFDLALAIFQGKKPAETKVLLDPKLITADNIADYKGWTSAR</sequence>
<evidence type="ECO:0000259" key="4">
    <source>
        <dbReference type="Pfam" id="PF13407"/>
    </source>
</evidence>
<evidence type="ECO:0000256" key="2">
    <source>
        <dbReference type="ARBA" id="ARBA00007639"/>
    </source>
</evidence>
<dbReference type="SUPFAM" id="SSF53822">
    <property type="entry name" value="Periplasmic binding protein-like I"/>
    <property type="match status" value="1"/>
</dbReference>
<protein>
    <submittedName>
        <fullName evidence="5">ABC transporter substrate-binding protein</fullName>
    </submittedName>
</protein>
<name>A0AAF1KB23_9HYPH</name>
<evidence type="ECO:0000256" key="3">
    <source>
        <dbReference type="ARBA" id="ARBA00022729"/>
    </source>
</evidence>
<dbReference type="InterPro" id="IPR025997">
    <property type="entry name" value="SBP_2_dom"/>
</dbReference>
<dbReference type="EMBL" id="CP117258">
    <property type="protein sequence ID" value="WFR98885.1"/>
    <property type="molecule type" value="Genomic_DNA"/>
</dbReference>
<dbReference type="Proteomes" id="UP000249499">
    <property type="component" value="Plasmid unnamed1"/>
</dbReference>
<accession>A0AAF1KB23</accession>
<proteinExistence type="inferred from homology"/>
<keyword evidence="6" id="KW-1185">Reference proteome</keyword>
<dbReference type="Pfam" id="PF13407">
    <property type="entry name" value="Peripla_BP_4"/>
    <property type="match status" value="1"/>
</dbReference>
<dbReference type="Gene3D" id="3.40.50.2300">
    <property type="match status" value="2"/>
</dbReference>
<dbReference type="GO" id="GO:0030313">
    <property type="term" value="C:cell envelope"/>
    <property type="evidence" value="ECO:0007669"/>
    <property type="project" value="UniProtKB-SubCell"/>
</dbReference>
<organism evidence="5 6">
    <name type="scientific">Rhizobium tumorigenes</name>
    <dbReference type="NCBI Taxonomy" id="2041385"/>
    <lineage>
        <taxon>Bacteria</taxon>
        <taxon>Pseudomonadati</taxon>
        <taxon>Pseudomonadota</taxon>
        <taxon>Alphaproteobacteria</taxon>
        <taxon>Hyphomicrobiales</taxon>
        <taxon>Rhizobiaceae</taxon>
        <taxon>Rhizobium/Agrobacterium group</taxon>
        <taxon>Rhizobium</taxon>
    </lineage>
</organism>
<comment type="subcellular location">
    <subcellularLocation>
        <location evidence="1">Cell envelope</location>
    </subcellularLocation>
</comment>
<dbReference type="PANTHER" id="PTHR46847">
    <property type="entry name" value="D-ALLOSE-BINDING PERIPLASMIC PROTEIN-RELATED"/>
    <property type="match status" value="1"/>
</dbReference>
<dbReference type="GO" id="GO:0030246">
    <property type="term" value="F:carbohydrate binding"/>
    <property type="evidence" value="ECO:0007669"/>
    <property type="project" value="UniProtKB-ARBA"/>
</dbReference>
<feature type="domain" description="Periplasmic binding protein" evidence="4">
    <location>
        <begin position="19"/>
        <end position="273"/>
    </location>
</feature>
<evidence type="ECO:0000313" key="6">
    <source>
        <dbReference type="Proteomes" id="UP000249499"/>
    </source>
</evidence>
<reference evidence="5 6" key="1">
    <citation type="journal article" date="2018" name="Sci. Rep.">
        <title>Rhizobium tumorigenes sp. nov., a novel plant tumorigenic bacterium isolated from cane gall tumors on thornless blackberry.</title>
        <authorList>
            <person name="Kuzmanovi N."/>
            <person name="Smalla K."/>
            <person name="Gronow S."/>
            <person name="PuBawska J."/>
        </authorList>
    </citation>
    <scope>NUCLEOTIDE SEQUENCE [LARGE SCALE GENOMIC DNA]</scope>
    <source>
        <strain evidence="5 6">1078</strain>
    </source>
</reference>
<keyword evidence="3" id="KW-0732">Signal</keyword>
<comment type="similarity">
    <text evidence="2">Belongs to the bacterial solute-binding protein 2 family.</text>
</comment>